<proteinExistence type="predicted"/>
<reference evidence="3" key="1">
    <citation type="journal article" date="2019" name="Int. J. Syst. Evol. Microbiol.">
        <title>The Global Catalogue of Microorganisms (GCM) 10K type strain sequencing project: providing services to taxonomists for standard genome sequencing and annotation.</title>
        <authorList>
            <consortium name="The Broad Institute Genomics Platform"/>
            <consortium name="The Broad Institute Genome Sequencing Center for Infectious Disease"/>
            <person name="Wu L."/>
            <person name="Ma J."/>
        </authorList>
    </citation>
    <scope>NUCLEOTIDE SEQUENCE [LARGE SCALE GENOMIC DNA]</scope>
    <source>
        <strain evidence="3">CGMCC 4.7241</strain>
    </source>
</reference>
<name>A0ABV7YML0_9ACTN</name>
<evidence type="ECO:0000313" key="3">
    <source>
        <dbReference type="Proteomes" id="UP001595699"/>
    </source>
</evidence>
<feature type="chain" id="PRO_5045730767" evidence="1">
    <location>
        <begin position="20"/>
        <end position="658"/>
    </location>
</feature>
<accession>A0ABV7YML0</accession>
<keyword evidence="1" id="KW-0732">Signal</keyword>
<dbReference type="RefSeq" id="WP_205116701.1">
    <property type="nucleotide sequence ID" value="NZ_JAFBCM010000001.1"/>
</dbReference>
<feature type="signal peptide" evidence="1">
    <location>
        <begin position="1"/>
        <end position="19"/>
    </location>
</feature>
<comment type="caution">
    <text evidence="2">The sequence shown here is derived from an EMBL/GenBank/DDBJ whole genome shotgun (WGS) entry which is preliminary data.</text>
</comment>
<dbReference type="Gene3D" id="2.115.10.20">
    <property type="entry name" value="Glycosyl hydrolase domain, family 43"/>
    <property type="match status" value="2"/>
</dbReference>
<evidence type="ECO:0000313" key="2">
    <source>
        <dbReference type="EMBL" id="MFC3766084.1"/>
    </source>
</evidence>
<evidence type="ECO:0000256" key="1">
    <source>
        <dbReference type="SAM" id="SignalP"/>
    </source>
</evidence>
<dbReference type="EMBL" id="JBHRZH010000048">
    <property type="protein sequence ID" value="MFC3766084.1"/>
    <property type="molecule type" value="Genomic_DNA"/>
</dbReference>
<dbReference type="InterPro" id="IPR023296">
    <property type="entry name" value="Glyco_hydro_beta-prop_sf"/>
</dbReference>
<organism evidence="2 3">
    <name type="scientific">Tenggerimyces flavus</name>
    <dbReference type="NCBI Taxonomy" id="1708749"/>
    <lineage>
        <taxon>Bacteria</taxon>
        <taxon>Bacillati</taxon>
        <taxon>Actinomycetota</taxon>
        <taxon>Actinomycetes</taxon>
        <taxon>Propionibacteriales</taxon>
        <taxon>Nocardioidaceae</taxon>
        <taxon>Tenggerimyces</taxon>
    </lineage>
</organism>
<dbReference type="Gene3D" id="2.60.120.260">
    <property type="entry name" value="Galactose-binding domain-like"/>
    <property type="match status" value="1"/>
</dbReference>
<keyword evidence="3" id="KW-1185">Reference proteome</keyword>
<sequence length="658" mass="71465">MRTIVQLLAVSLAATFALAGGVPVAAQPLPEPVVGKPGELVANGGFDVGDRTAKPLAWGVEGNEAGANIVNLGAWRTAGLGSLEVKDVAGSSVAVRTERMVATTGASYEASAKVRLRTGAPASFELEFWDFDQNLLTTKSVTPGPGTEFQTVTLTGTAPAKTAHVTLRIFADVAAVGDSYWDQVTLRQVPLPYDKALGRDRELFLDDYRIESTHDLERVVHPGQKRQLPVVRADKPWEISAYTYGSTFKIGGTYKLWYTCFSDVAPNYHMCYAESANGVDWVKPHVGRVAYKDIPASQTNIVLQGSGTIAYNPKAPADRTFLLMKFQGGPNGYYGWKSPNGLDWTPLSPDPLLLDGDVSQVAYDETRDLYIASVKKRMFTSRTPGIYERSAFVSTSKDFLTWTEPQLATSGDYADDGLAESIGGLEGQIYGMPILPYEGLYIGLPWVFLTLNYTAGQYASAADGPVLPQVAVSRDLLRWVRPVRGSLLEPSLGGAWDDGALYTASNILVTDKEIRLYYAGFNNGHGGADPTDPNRDNHRGQTGLATWRRDGFVSLTNRSLPGTGDAGELVTKPLVFTGRDLHVNHVVFPKGEIRVSVLDAAGNELPGYGVRQALPLRGDRLDSTVRWSGGRTLAQLAGKEVRLKFSVVNADLYSYWIR</sequence>
<protein>
    <submittedName>
        <fullName evidence="2">Uncharacterized protein</fullName>
    </submittedName>
</protein>
<dbReference type="Proteomes" id="UP001595699">
    <property type="component" value="Unassembled WGS sequence"/>
</dbReference>
<gene>
    <name evidence="2" type="ORF">ACFOUW_34985</name>
</gene>
<dbReference type="SUPFAM" id="SSF75005">
    <property type="entry name" value="Arabinanase/levansucrase/invertase"/>
    <property type="match status" value="2"/>
</dbReference>